<sequence>MFSSLEMNKWYWYQISQTDSIFGTDSVLKFSVSCTGFYLQISVNTGYFHYQYPFFLDFWYWLVQSSILLAISSKICPIDGLSFPYRFGTGFTFKYRYIPVPNQTVPVPFFGIFSSDWYRAHRYSSSLVRFVQPLV</sequence>
<dbReference type="Gramene" id="mRNA:HanXRQr2_Chr07g0292761">
    <property type="protein sequence ID" value="CDS:HanXRQr2_Chr07g0292761.1"/>
    <property type="gene ID" value="HanXRQr2_Chr07g0292761"/>
</dbReference>
<comment type="caution">
    <text evidence="1">The sequence shown here is derived from an EMBL/GenBank/DDBJ whole genome shotgun (WGS) entry which is preliminary data.</text>
</comment>
<accession>A0A9K3NFN1</accession>
<dbReference type="AlphaFoldDB" id="A0A9K3NFN1"/>
<dbReference type="Proteomes" id="UP000215914">
    <property type="component" value="Unassembled WGS sequence"/>
</dbReference>
<proteinExistence type="predicted"/>
<gene>
    <name evidence="1" type="ORF">HanXRQr2_Chr07g0292761</name>
</gene>
<name>A0A9K3NFN1_HELAN</name>
<dbReference type="EMBL" id="MNCJ02000322">
    <property type="protein sequence ID" value="KAF5798426.1"/>
    <property type="molecule type" value="Genomic_DNA"/>
</dbReference>
<evidence type="ECO:0000313" key="1">
    <source>
        <dbReference type="EMBL" id="KAF5798426.1"/>
    </source>
</evidence>
<organism evidence="1 2">
    <name type="scientific">Helianthus annuus</name>
    <name type="common">Common sunflower</name>
    <dbReference type="NCBI Taxonomy" id="4232"/>
    <lineage>
        <taxon>Eukaryota</taxon>
        <taxon>Viridiplantae</taxon>
        <taxon>Streptophyta</taxon>
        <taxon>Embryophyta</taxon>
        <taxon>Tracheophyta</taxon>
        <taxon>Spermatophyta</taxon>
        <taxon>Magnoliopsida</taxon>
        <taxon>eudicotyledons</taxon>
        <taxon>Gunneridae</taxon>
        <taxon>Pentapetalae</taxon>
        <taxon>asterids</taxon>
        <taxon>campanulids</taxon>
        <taxon>Asterales</taxon>
        <taxon>Asteraceae</taxon>
        <taxon>Asteroideae</taxon>
        <taxon>Heliantheae alliance</taxon>
        <taxon>Heliantheae</taxon>
        <taxon>Helianthus</taxon>
    </lineage>
</organism>
<reference evidence="1" key="1">
    <citation type="journal article" date="2017" name="Nature">
        <title>The sunflower genome provides insights into oil metabolism, flowering and Asterid evolution.</title>
        <authorList>
            <person name="Badouin H."/>
            <person name="Gouzy J."/>
            <person name="Grassa C.J."/>
            <person name="Murat F."/>
            <person name="Staton S.E."/>
            <person name="Cottret L."/>
            <person name="Lelandais-Briere C."/>
            <person name="Owens G.L."/>
            <person name="Carrere S."/>
            <person name="Mayjonade B."/>
            <person name="Legrand L."/>
            <person name="Gill N."/>
            <person name="Kane N.C."/>
            <person name="Bowers J.E."/>
            <person name="Hubner S."/>
            <person name="Bellec A."/>
            <person name="Berard A."/>
            <person name="Berges H."/>
            <person name="Blanchet N."/>
            <person name="Boniface M.C."/>
            <person name="Brunel D."/>
            <person name="Catrice O."/>
            <person name="Chaidir N."/>
            <person name="Claudel C."/>
            <person name="Donnadieu C."/>
            <person name="Faraut T."/>
            <person name="Fievet G."/>
            <person name="Helmstetter N."/>
            <person name="King M."/>
            <person name="Knapp S.J."/>
            <person name="Lai Z."/>
            <person name="Le Paslier M.C."/>
            <person name="Lippi Y."/>
            <person name="Lorenzon L."/>
            <person name="Mandel J.R."/>
            <person name="Marage G."/>
            <person name="Marchand G."/>
            <person name="Marquand E."/>
            <person name="Bret-Mestries E."/>
            <person name="Morien E."/>
            <person name="Nambeesan S."/>
            <person name="Nguyen T."/>
            <person name="Pegot-Espagnet P."/>
            <person name="Pouilly N."/>
            <person name="Raftis F."/>
            <person name="Sallet E."/>
            <person name="Schiex T."/>
            <person name="Thomas J."/>
            <person name="Vandecasteele C."/>
            <person name="Vares D."/>
            <person name="Vear F."/>
            <person name="Vautrin S."/>
            <person name="Crespi M."/>
            <person name="Mangin B."/>
            <person name="Burke J.M."/>
            <person name="Salse J."/>
            <person name="Munos S."/>
            <person name="Vincourt P."/>
            <person name="Rieseberg L.H."/>
            <person name="Langlade N.B."/>
        </authorList>
    </citation>
    <scope>NUCLEOTIDE SEQUENCE</scope>
    <source>
        <tissue evidence="1">Leaves</tissue>
    </source>
</reference>
<protein>
    <submittedName>
        <fullName evidence="1">Uncharacterized protein</fullName>
    </submittedName>
</protein>
<reference evidence="1" key="2">
    <citation type="submission" date="2020-06" db="EMBL/GenBank/DDBJ databases">
        <title>Helianthus annuus Genome sequencing and assembly Release 2.</title>
        <authorList>
            <person name="Gouzy J."/>
            <person name="Langlade N."/>
            <person name="Munos S."/>
        </authorList>
    </citation>
    <scope>NUCLEOTIDE SEQUENCE</scope>
    <source>
        <tissue evidence="1">Leaves</tissue>
    </source>
</reference>
<keyword evidence="2" id="KW-1185">Reference proteome</keyword>
<evidence type="ECO:0000313" key="2">
    <source>
        <dbReference type="Proteomes" id="UP000215914"/>
    </source>
</evidence>